<keyword evidence="3" id="KW-0805">Transcription regulation</keyword>
<dbReference type="Pfam" id="PF04082">
    <property type="entry name" value="Fungal_trans"/>
    <property type="match status" value="1"/>
</dbReference>
<evidence type="ECO:0000256" key="6">
    <source>
        <dbReference type="SAM" id="MobiDB-lite"/>
    </source>
</evidence>
<evidence type="ECO:0000259" key="7">
    <source>
        <dbReference type="Pfam" id="PF04082"/>
    </source>
</evidence>
<dbReference type="PANTHER" id="PTHR47338">
    <property type="entry name" value="ZN(II)2CYS6 TRANSCRIPTION FACTOR (EUROFUNG)-RELATED"/>
    <property type="match status" value="1"/>
</dbReference>
<dbReference type="PANTHER" id="PTHR47338:SF29">
    <property type="entry name" value="ZN(2)-C6 FUNGAL-TYPE DOMAIN-CONTAINING PROTEIN"/>
    <property type="match status" value="1"/>
</dbReference>
<keyword evidence="4" id="KW-0804">Transcription</keyword>
<dbReference type="InterPro" id="IPR050815">
    <property type="entry name" value="TF_fung"/>
</dbReference>
<dbReference type="GO" id="GO:0000981">
    <property type="term" value="F:DNA-binding transcription factor activity, RNA polymerase II-specific"/>
    <property type="evidence" value="ECO:0007669"/>
    <property type="project" value="InterPro"/>
</dbReference>
<gene>
    <name evidence="8" type="ORF">CVT25_008350</name>
</gene>
<feature type="region of interest" description="Disordered" evidence="6">
    <location>
        <begin position="1"/>
        <end position="59"/>
    </location>
</feature>
<keyword evidence="2" id="KW-0479">Metal-binding</keyword>
<keyword evidence="5" id="KW-0539">Nucleus</keyword>
<accession>A0A409WV86</accession>
<dbReference type="InterPro" id="IPR007219">
    <property type="entry name" value="XnlR_reg_dom"/>
</dbReference>
<dbReference type="GO" id="GO:0005634">
    <property type="term" value="C:nucleus"/>
    <property type="evidence" value="ECO:0007669"/>
    <property type="project" value="UniProtKB-SubCell"/>
</dbReference>
<dbReference type="GO" id="GO:0006351">
    <property type="term" value="P:DNA-templated transcription"/>
    <property type="evidence" value="ECO:0007669"/>
    <property type="project" value="InterPro"/>
</dbReference>
<evidence type="ECO:0000256" key="1">
    <source>
        <dbReference type="ARBA" id="ARBA00004123"/>
    </source>
</evidence>
<sequence length="517" mass="57755">MRRVHECTYDDSSRKSRTQTLREKVSALEAKVRELEHTNPSSDLSDPSSSTDAGSSLSFDDMLHQPTSLALYQANPVSWASDDLDSLIPLVPQEWLNSDLGFDMQNDSGLGSSHAKKASMLLDVSLPQFSAHHSTTSPIPFTDSSGTPVQDGPSDRFLNDPNVISSVEMHNMLFDRSSSATVYQNTPPNPALMSAIYLMGAFFSQNIALQKQLLEQTQQEVARSLHNQDQLIDVIQASYLLAQYLYFNGRRMEGTRHLTTAKRIAFDLGLHQVSLTTFPFDLDYPFDSSSHDWQEKAAILWGLFMVEKFWTLNCDCWEAYAQADFDAPSRYITTPLPVEEGVDLVIDFVQHQKELVAANSPLNAVFDSDIFRGTSLSVTAFKALACCIFDRASRFHDTPASAKDDATWAYHRSSEVALERLSSVVHPLAWRDSHGTPRATIDTDLYIAHVLIHASTIHLHPDSNMNLKISWAAKKVVELVNHLSENDYCYLDPILSPGPMKVVSFTAENYLAGKEQL</sequence>
<dbReference type="CDD" id="cd12148">
    <property type="entry name" value="fungal_TF_MHR"/>
    <property type="match status" value="1"/>
</dbReference>
<feature type="region of interest" description="Disordered" evidence="6">
    <location>
        <begin position="135"/>
        <end position="155"/>
    </location>
</feature>
<dbReference type="EMBL" id="NHYD01003146">
    <property type="protein sequence ID" value="PPQ82389.1"/>
    <property type="molecule type" value="Genomic_DNA"/>
</dbReference>
<dbReference type="InParanoid" id="A0A409WV86"/>
<dbReference type="OrthoDB" id="2123952at2759"/>
<dbReference type="AlphaFoldDB" id="A0A409WV86"/>
<dbReference type="CDD" id="cd14725">
    <property type="entry name" value="ZIP_Gal4-like_2"/>
    <property type="match status" value="1"/>
</dbReference>
<feature type="compositionally biased region" description="Low complexity" evidence="6">
    <location>
        <begin position="40"/>
        <end position="59"/>
    </location>
</feature>
<protein>
    <recommendedName>
        <fullName evidence="7">Xylanolytic transcriptional activator regulatory domain-containing protein</fullName>
    </recommendedName>
</protein>
<evidence type="ECO:0000313" key="9">
    <source>
        <dbReference type="Proteomes" id="UP000283269"/>
    </source>
</evidence>
<organism evidence="8 9">
    <name type="scientific">Psilocybe cyanescens</name>
    <dbReference type="NCBI Taxonomy" id="93625"/>
    <lineage>
        <taxon>Eukaryota</taxon>
        <taxon>Fungi</taxon>
        <taxon>Dikarya</taxon>
        <taxon>Basidiomycota</taxon>
        <taxon>Agaricomycotina</taxon>
        <taxon>Agaricomycetes</taxon>
        <taxon>Agaricomycetidae</taxon>
        <taxon>Agaricales</taxon>
        <taxon>Agaricineae</taxon>
        <taxon>Strophariaceae</taxon>
        <taxon>Psilocybe</taxon>
    </lineage>
</organism>
<dbReference type="GO" id="GO:0003677">
    <property type="term" value="F:DNA binding"/>
    <property type="evidence" value="ECO:0007669"/>
    <property type="project" value="InterPro"/>
</dbReference>
<evidence type="ECO:0000256" key="2">
    <source>
        <dbReference type="ARBA" id="ARBA00022723"/>
    </source>
</evidence>
<feature type="domain" description="Xylanolytic transcriptional activator regulatory" evidence="7">
    <location>
        <begin position="172"/>
        <end position="313"/>
    </location>
</feature>
<name>A0A409WV86_PSICY</name>
<feature type="compositionally biased region" description="Basic and acidic residues" evidence="6">
    <location>
        <begin position="1"/>
        <end position="37"/>
    </location>
</feature>
<reference evidence="8 9" key="1">
    <citation type="journal article" date="2018" name="Evol. Lett.">
        <title>Horizontal gene cluster transfer increased hallucinogenic mushroom diversity.</title>
        <authorList>
            <person name="Reynolds H.T."/>
            <person name="Vijayakumar V."/>
            <person name="Gluck-Thaler E."/>
            <person name="Korotkin H.B."/>
            <person name="Matheny P.B."/>
            <person name="Slot J.C."/>
        </authorList>
    </citation>
    <scope>NUCLEOTIDE SEQUENCE [LARGE SCALE GENOMIC DNA]</scope>
    <source>
        <strain evidence="8 9">2631</strain>
    </source>
</reference>
<dbReference type="GO" id="GO:0008270">
    <property type="term" value="F:zinc ion binding"/>
    <property type="evidence" value="ECO:0007669"/>
    <property type="project" value="InterPro"/>
</dbReference>
<keyword evidence="9" id="KW-1185">Reference proteome</keyword>
<evidence type="ECO:0000256" key="3">
    <source>
        <dbReference type="ARBA" id="ARBA00023015"/>
    </source>
</evidence>
<dbReference type="Proteomes" id="UP000283269">
    <property type="component" value="Unassembled WGS sequence"/>
</dbReference>
<comment type="caution">
    <text evidence="8">The sequence shown here is derived from an EMBL/GenBank/DDBJ whole genome shotgun (WGS) entry which is preliminary data.</text>
</comment>
<dbReference type="STRING" id="93625.A0A409WV86"/>
<evidence type="ECO:0000313" key="8">
    <source>
        <dbReference type="EMBL" id="PPQ82389.1"/>
    </source>
</evidence>
<evidence type="ECO:0000256" key="5">
    <source>
        <dbReference type="ARBA" id="ARBA00023242"/>
    </source>
</evidence>
<evidence type="ECO:0000256" key="4">
    <source>
        <dbReference type="ARBA" id="ARBA00023163"/>
    </source>
</evidence>
<feature type="compositionally biased region" description="Polar residues" evidence="6">
    <location>
        <begin position="135"/>
        <end position="148"/>
    </location>
</feature>
<comment type="subcellular location">
    <subcellularLocation>
        <location evidence="1">Nucleus</location>
    </subcellularLocation>
</comment>
<proteinExistence type="predicted"/>